<dbReference type="Gene3D" id="3.30.420.40">
    <property type="match status" value="2"/>
</dbReference>
<sequence length="337" mass="36628">MASFDIGIDLGTTKIMICRSDKGVVLNEPSIVAYNKKTEEVVAVGKKAYDMLGKTPEYIVAEKPLKDGVISNHKLTELMIKEFIKQVCGHFVIKPRIVICIPSVTTDVERRAVVETALAAGARKVYLIEEPIAAALGAGIDILEPKGNLLVDIGGGTTDVAVISMNGIVLSQSLKIAGNSFDEEIIRFFLNRYKLSIGQRMAENVKKQVGCVYQPDASNTCTVKGRNLLTVYPQAIQVDEATLCEVLRPLADKIVEKIKQVLEQTPPELVGDIYTSGIHMTGGGSLIKGLSDLIRDEIKIPVEVVEDPIGAVSRGTGLSFKYLDSFQEGFTDADTYH</sequence>
<keyword evidence="1 6" id="KW-0963">Cytoplasm</keyword>
<dbReference type="SUPFAM" id="SSF53067">
    <property type="entry name" value="Actin-like ATPase domain"/>
    <property type="match status" value="2"/>
</dbReference>
<dbReference type="CDD" id="cd10225">
    <property type="entry name" value="ASKHA_NBD_MreB-like"/>
    <property type="match status" value="1"/>
</dbReference>
<dbReference type="Proteomes" id="UP000886749">
    <property type="component" value="Unassembled WGS sequence"/>
</dbReference>
<dbReference type="GO" id="GO:0008360">
    <property type="term" value="P:regulation of cell shape"/>
    <property type="evidence" value="ECO:0007669"/>
    <property type="project" value="UniProtKB-UniRule"/>
</dbReference>
<dbReference type="HAMAP" id="MF_02207">
    <property type="entry name" value="MreB"/>
    <property type="match status" value="1"/>
</dbReference>
<evidence type="ECO:0000313" key="7">
    <source>
        <dbReference type="EMBL" id="HIR40997.1"/>
    </source>
</evidence>
<dbReference type="GO" id="GO:0000902">
    <property type="term" value="P:cell morphogenesis"/>
    <property type="evidence" value="ECO:0007669"/>
    <property type="project" value="InterPro"/>
</dbReference>
<dbReference type="PANTHER" id="PTHR42749">
    <property type="entry name" value="CELL SHAPE-DETERMINING PROTEIN MREB"/>
    <property type="match status" value="1"/>
</dbReference>
<gene>
    <name evidence="6" type="primary">mreB</name>
    <name evidence="7" type="ORF">IAB36_04115</name>
</gene>
<evidence type="ECO:0000313" key="8">
    <source>
        <dbReference type="Proteomes" id="UP000886749"/>
    </source>
</evidence>
<evidence type="ECO:0000256" key="6">
    <source>
        <dbReference type="HAMAP-Rule" id="MF_02207"/>
    </source>
</evidence>
<reference evidence="7" key="2">
    <citation type="journal article" date="2021" name="PeerJ">
        <title>Extensive microbial diversity within the chicken gut microbiome revealed by metagenomics and culture.</title>
        <authorList>
            <person name="Gilroy R."/>
            <person name="Ravi A."/>
            <person name="Getino M."/>
            <person name="Pursley I."/>
            <person name="Horton D.L."/>
            <person name="Alikhan N.F."/>
            <person name="Baker D."/>
            <person name="Gharbi K."/>
            <person name="Hall N."/>
            <person name="Watson M."/>
            <person name="Adriaenssens E.M."/>
            <person name="Foster-Nyarko E."/>
            <person name="Jarju S."/>
            <person name="Secka A."/>
            <person name="Antonio M."/>
            <person name="Oren A."/>
            <person name="Chaudhuri R.R."/>
            <person name="La Ragione R."/>
            <person name="Hildebrand F."/>
            <person name="Pallen M.J."/>
        </authorList>
    </citation>
    <scope>NUCLEOTIDE SEQUENCE</scope>
    <source>
        <strain evidence="7">CHK184-25365</strain>
    </source>
</reference>
<comment type="caution">
    <text evidence="7">The sequence shown here is derived from an EMBL/GenBank/DDBJ whole genome shotgun (WGS) entry which is preliminary data.</text>
</comment>
<comment type="caution">
    <text evidence="6">Lacks conserved residue(s) required for the propagation of feature annotation.</text>
</comment>
<comment type="subcellular location">
    <subcellularLocation>
        <location evidence="6">Cytoplasm</location>
    </subcellularLocation>
    <text evidence="6">Membrane-associated.</text>
</comment>
<dbReference type="PANTHER" id="PTHR42749:SF1">
    <property type="entry name" value="CELL SHAPE-DETERMINING PROTEIN MREB"/>
    <property type="match status" value="1"/>
</dbReference>
<dbReference type="NCBIfam" id="NF010539">
    <property type="entry name" value="PRK13927.1"/>
    <property type="match status" value="1"/>
</dbReference>
<evidence type="ECO:0000256" key="3">
    <source>
        <dbReference type="ARBA" id="ARBA00022840"/>
    </source>
</evidence>
<evidence type="ECO:0000256" key="5">
    <source>
        <dbReference type="ARBA" id="ARBA00023458"/>
    </source>
</evidence>
<dbReference type="EMBL" id="DVGY01000090">
    <property type="protein sequence ID" value="HIR40997.1"/>
    <property type="molecule type" value="Genomic_DNA"/>
</dbReference>
<evidence type="ECO:0000256" key="1">
    <source>
        <dbReference type="ARBA" id="ARBA00022490"/>
    </source>
</evidence>
<dbReference type="AlphaFoldDB" id="A0A9D1DC85"/>
<protein>
    <recommendedName>
        <fullName evidence="6">Cell shape-determining protein MreB</fullName>
    </recommendedName>
</protein>
<comment type="subunit">
    <text evidence="6">Forms polymers.</text>
</comment>
<feature type="binding site" evidence="6">
    <location>
        <begin position="283"/>
        <end position="286"/>
    </location>
    <ligand>
        <name>ATP</name>
        <dbReference type="ChEBI" id="CHEBI:30616"/>
    </ligand>
</feature>
<comment type="function">
    <text evidence="6">Forms membrane-associated dynamic filaments that are essential for cell shape determination. Acts by regulating cell wall synthesis and cell elongation, and thus cell shape. A feedback loop between cell geometry and MreB localization may maintain elongated cell shape by targeting cell wall growth to regions of negative cell wall curvature.</text>
</comment>
<dbReference type="InterPro" id="IPR043129">
    <property type="entry name" value="ATPase_NBD"/>
</dbReference>
<dbReference type="PRINTS" id="PR01652">
    <property type="entry name" value="SHAPEPROTEIN"/>
</dbReference>
<evidence type="ECO:0000256" key="2">
    <source>
        <dbReference type="ARBA" id="ARBA00022741"/>
    </source>
</evidence>
<keyword evidence="4 6" id="KW-0133">Cell shape</keyword>
<feature type="binding site" evidence="6">
    <location>
        <begin position="155"/>
        <end position="157"/>
    </location>
    <ligand>
        <name>ATP</name>
        <dbReference type="ChEBI" id="CHEBI:30616"/>
    </ligand>
</feature>
<dbReference type="InterPro" id="IPR004753">
    <property type="entry name" value="MreB"/>
</dbReference>
<name>A0A9D1DC85_9FIRM</name>
<dbReference type="NCBIfam" id="TIGR00904">
    <property type="entry name" value="mreB"/>
    <property type="match status" value="1"/>
</dbReference>
<comment type="similarity">
    <text evidence="5 6">Belongs to the FtsA/MreB family.</text>
</comment>
<dbReference type="GO" id="GO:0005524">
    <property type="term" value="F:ATP binding"/>
    <property type="evidence" value="ECO:0007669"/>
    <property type="project" value="UniProtKB-KW"/>
</dbReference>
<feature type="binding site" evidence="6">
    <location>
        <begin position="203"/>
        <end position="206"/>
    </location>
    <ligand>
        <name>ATP</name>
        <dbReference type="ChEBI" id="CHEBI:30616"/>
    </ligand>
</feature>
<dbReference type="GO" id="GO:0005737">
    <property type="term" value="C:cytoplasm"/>
    <property type="evidence" value="ECO:0007669"/>
    <property type="project" value="UniProtKB-SubCell"/>
</dbReference>
<proteinExistence type="inferred from homology"/>
<dbReference type="Pfam" id="PF06723">
    <property type="entry name" value="MreB_Mbl"/>
    <property type="match status" value="1"/>
</dbReference>
<keyword evidence="3 6" id="KW-0067">ATP-binding</keyword>
<accession>A0A9D1DC85</accession>
<organism evidence="7 8">
    <name type="scientific">Candidatus Egerieicola pullicola</name>
    <dbReference type="NCBI Taxonomy" id="2840775"/>
    <lineage>
        <taxon>Bacteria</taxon>
        <taxon>Bacillati</taxon>
        <taxon>Bacillota</taxon>
        <taxon>Clostridia</taxon>
        <taxon>Eubacteriales</taxon>
        <taxon>Oscillospiraceae</taxon>
        <taxon>Oscillospiraceae incertae sedis</taxon>
        <taxon>Candidatus Egerieicola</taxon>
    </lineage>
</organism>
<keyword evidence="2 6" id="KW-0547">Nucleotide-binding</keyword>
<reference evidence="7" key="1">
    <citation type="submission" date="2020-10" db="EMBL/GenBank/DDBJ databases">
        <authorList>
            <person name="Gilroy R."/>
        </authorList>
    </citation>
    <scope>NUCLEOTIDE SEQUENCE</scope>
    <source>
        <strain evidence="7">CHK184-25365</strain>
    </source>
</reference>
<evidence type="ECO:0000256" key="4">
    <source>
        <dbReference type="ARBA" id="ARBA00022960"/>
    </source>
</evidence>
<dbReference type="InterPro" id="IPR056546">
    <property type="entry name" value="MreB_MamK-like"/>
</dbReference>